<name>A0A1H6FGR0_9GAMM</name>
<reference evidence="3 4" key="1">
    <citation type="submission" date="2016-10" db="EMBL/GenBank/DDBJ databases">
        <authorList>
            <person name="de Groot N.N."/>
        </authorList>
    </citation>
    <scope>NUCLEOTIDE SEQUENCE [LARGE SCALE GENOMIC DNA]</scope>
    <source>
        <strain evidence="3">MBHS1</strain>
    </source>
</reference>
<dbReference type="PROSITE" id="PS51257">
    <property type="entry name" value="PROKAR_LIPOPROTEIN"/>
    <property type="match status" value="1"/>
</dbReference>
<dbReference type="Pfam" id="PF12978">
    <property type="entry name" value="DUF3862"/>
    <property type="match status" value="1"/>
</dbReference>
<organism evidence="3 4">
    <name type="scientific">Candidatus Venteria ishoeyi</name>
    <dbReference type="NCBI Taxonomy" id="1899563"/>
    <lineage>
        <taxon>Bacteria</taxon>
        <taxon>Pseudomonadati</taxon>
        <taxon>Pseudomonadota</taxon>
        <taxon>Gammaproteobacteria</taxon>
        <taxon>Thiotrichales</taxon>
        <taxon>Thiotrichaceae</taxon>
        <taxon>Venteria</taxon>
    </lineage>
</organism>
<dbReference type="RefSeq" id="WP_103921790.1">
    <property type="nucleotide sequence ID" value="NZ_FMSV02000546.1"/>
</dbReference>
<dbReference type="OrthoDB" id="5422169at2"/>
<evidence type="ECO:0000256" key="1">
    <source>
        <dbReference type="ARBA" id="ARBA00022729"/>
    </source>
</evidence>
<dbReference type="EMBL" id="FMSV02000546">
    <property type="protein sequence ID" value="SEH08225.1"/>
    <property type="molecule type" value="Genomic_DNA"/>
</dbReference>
<sequence>MSFFKPALLLMLFTLLIACSKIDKAHFDQVKEGMTTAEVTAILGDPTESQTVGVGLLSGTNSTWKQDNVSIQIQFFNDQVKLKNFSQ</sequence>
<feature type="chain" id="PRO_5014634434" description="Lipoprotein SmpA/OmlA domain-containing protein" evidence="2">
    <location>
        <begin position="26"/>
        <end position="87"/>
    </location>
</feature>
<keyword evidence="4" id="KW-1185">Reference proteome</keyword>
<gene>
    <name evidence="3" type="ORF">MBHS_04115</name>
</gene>
<dbReference type="Proteomes" id="UP000236724">
    <property type="component" value="Unassembled WGS sequence"/>
</dbReference>
<dbReference type="InterPro" id="IPR024418">
    <property type="entry name" value="DUF3862"/>
</dbReference>
<protein>
    <recommendedName>
        <fullName evidence="5">Lipoprotein SmpA/OmlA domain-containing protein</fullName>
    </recommendedName>
</protein>
<dbReference type="AlphaFoldDB" id="A0A1H6FGR0"/>
<keyword evidence="1 2" id="KW-0732">Signal</keyword>
<evidence type="ECO:0008006" key="5">
    <source>
        <dbReference type="Google" id="ProtNLM"/>
    </source>
</evidence>
<dbReference type="InterPro" id="IPR037873">
    <property type="entry name" value="BamE-like"/>
</dbReference>
<accession>A0A1H6FGR0</accession>
<evidence type="ECO:0000256" key="2">
    <source>
        <dbReference type="SAM" id="SignalP"/>
    </source>
</evidence>
<proteinExistence type="predicted"/>
<evidence type="ECO:0000313" key="4">
    <source>
        <dbReference type="Proteomes" id="UP000236724"/>
    </source>
</evidence>
<evidence type="ECO:0000313" key="3">
    <source>
        <dbReference type="EMBL" id="SEH08225.1"/>
    </source>
</evidence>
<feature type="signal peptide" evidence="2">
    <location>
        <begin position="1"/>
        <end position="25"/>
    </location>
</feature>
<dbReference type="Gene3D" id="3.30.1450.10">
    <property type="match status" value="1"/>
</dbReference>